<evidence type="ECO:0000313" key="3">
    <source>
        <dbReference type="EMBL" id="KAH7245463.1"/>
    </source>
</evidence>
<feature type="domain" description="Ubiquitin-like" evidence="2">
    <location>
        <begin position="426"/>
        <end position="499"/>
    </location>
</feature>
<dbReference type="OrthoDB" id="5431013at2759"/>
<dbReference type="AlphaFoldDB" id="A0A8K0RWS6"/>
<dbReference type="EMBL" id="JAGPXF010000004">
    <property type="protein sequence ID" value="KAH7245463.1"/>
    <property type="molecule type" value="Genomic_DNA"/>
</dbReference>
<evidence type="ECO:0000313" key="4">
    <source>
        <dbReference type="Proteomes" id="UP000813427"/>
    </source>
</evidence>
<comment type="caution">
    <text evidence="3">The sequence shown here is derived from an EMBL/GenBank/DDBJ whole genome shotgun (WGS) entry which is preliminary data.</text>
</comment>
<name>A0A8K0RWS6_9HYPO</name>
<proteinExistence type="predicted"/>
<protein>
    <recommendedName>
        <fullName evidence="2">Ubiquitin-like domain-containing protein</fullName>
    </recommendedName>
</protein>
<feature type="region of interest" description="Disordered" evidence="1">
    <location>
        <begin position="517"/>
        <end position="544"/>
    </location>
</feature>
<dbReference type="Pfam" id="PF22893">
    <property type="entry name" value="ULD_2"/>
    <property type="match status" value="1"/>
</dbReference>
<dbReference type="InterPro" id="IPR054464">
    <property type="entry name" value="ULD_fung"/>
</dbReference>
<keyword evidence="4" id="KW-1185">Reference proteome</keyword>
<sequence length="623" mass="69814">MDANDIGSVARLGVSLSTCLVIHSEVDRKSRQLLPKLVAVVNSTASTLGEIHHLIQGNGQVFTEAGMNDIESLTTTCRKIYTGIIIMLVRHTRSVNRDRDTSSLLEEQAETLLAYITSNAMWSYDSWNWLELRLKYCHHLLTQVKFELMMRYLLGCVAKHQLITKTRAPGDFNTECSLVVHAGHVASRWRGHHKHISGKMAIWNKVDSPVPSAKSSFKDLSVAGYLFGKPGKAPSKPPSIATTVCDVKPVEVITPTEVKTPEPTTNIEVAAETTEEEQIDNMIVEKNEPSLTSAFKSWLKRLLLRDTNEWTDQDLEVWQVDIGLPFPEPPSKRHRKLEIDDRQIRSSLAQATSHRKWKKAPELIEQYASLDQRVRRQIDKAIEAAKKSSHRETTWIAMSVTNDPSKSRAVIQAEASISLFFRLGQEVEPIYIIGPPNGKIPFPYASCETLEMIREMVAKVWHMTYFIHAGNYVICTEDGTVIVPEAWELIRRPGMTLKVFPKIVPMPGHPLPPRMCPPGPRIVTSVPAPPKPPKPKQPRPPKMKPIHLEMKDMLQVSYPFFPEETFKLGPKGLLERWTNAIDSFIESDSDVSSTDWTGSSSSASCWAGSGSGSDSDSDRDIAD</sequence>
<feature type="compositionally biased region" description="Basic residues" evidence="1">
    <location>
        <begin position="533"/>
        <end position="544"/>
    </location>
</feature>
<gene>
    <name evidence="3" type="ORF">BKA59DRAFT_475839</name>
</gene>
<evidence type="ECO:0000256" key="1">
    <source>
        <dbReference type="SAM" id="MobiDB-lite"/>
    </source>
</evidence>
<organism evidence="3 4">
    <name type="scientific">Fusarium tricinctum</name>
    <dbReference type="NCBI Taxonomy" id="61284"/>
    <lineage>
        <taxon>Eukaryota</taxon>
        <taxon>Fungi</taxon>
        <taxon>Dikarya</taxon>
        <taxon>Ascomycota</taxon>
        <taxon>Pezizomycotina</taxon>
        <taxon>Sordariomycetes</taxon>
        <taxon>Hypocreomycetidae</taxon>
        <taxon>Hypocreales</taxon>
        <taxon>Nectriaceae</taxon>
        <taxon>Fusarium</taxon>
        <taxon>Fusarium tricinctum species complex</taxon>
    </lineage>
</organism>
<evidence type="ECO:0000259" key="2">
    <source>
        <dbReference type="Pfam" id="PF22893"/>
    </source>
</evidence>
<feature type="compositionally biased region" description="Low complexity" evidence="1">
    <location>
        <begin position="590"/>
        <end position="614"/>
    </location>
</feature>
<accession>A0A8K0RWS6</accession>
<dbReference type="Proteomes" id="UP000813427">
    <property type="component" value="Unassembled WGS sequence"/>
</dbReference>
<reference evidence="3" key="1">
    <citation type="journal article" date="2021" name="Nat. Commun.">
        <title>Genetic determinants of endophytism in the Arabidopsis root mycobiome.</title>
        <authorList>
            <person name="Mesny F."/>
            <person name="Miyauchi S."/>
            <person name="Thiergart T."/>
            <person name="Pickel B."/>
            <person name="Atanasova L."/>
            <person name="Karlsson M."/>
            <person name="Huettel B."/>
            <person name="Barry K.W."/>
            <person name="Haridas S."/>
            <person name="Chen C."/>
            <person name="Bauer D."/>
            <person name="Andreopoulos W."/>
            <person name="Pangilinan J."/>
            <person name="LaButti K."/>
            <person name="Riley R."/>
            <person name="Lipzen A."/>
            <person name="Clum A."/>
            <person name="Drula E."/>
            <person name="Henrissat B."/>
            <person name="Kohler A."/>
            <person name="Grigoriev I.V."/>
            <person name="Martin F.M."/>
            <person name="Hacquard S."/>
        </authorList>
    </citation>
    <scope>NUCLEOTIDE SEQUENCE</scope>
    <source>
        <strain evidence="3">MPI-SDFR-AT-0068</strain>
    </source>
</reference>
<feature type="region of interest" description="Disordered" evidence="1">
    <location>
        <begin position="587"/>
        <end position="623"/>
    </location>
</feature>